<dbReference type="InterPro" id="IPR001031">
    <property type="entry name" value="Thioesterase"/>
</dbReference>
<evidence type="ECO:0000313" key="4">
    <source>
        <dbReference type="Proteomes" id="UP000184073"/>
    </source>
</evidence>
<dbReference type="RefSeq" id="XP_040672073.1">
    <property type="nucleotide sequence ID" value="XM_040815143.1"/>
</dbReference>
<dbReference type="AlphaFoldDB" id="A0A1L9PXP0"/>
<feature type="domain" description="Thioesterase" evidence="2">
    <location>
        <begin position="74"/>
        <end position="154"/>
    </location>
</feature>
<evidence type="ECO:0000259" key="2">
    <source>
        <dbReference type="Pfam" id="PF00975"/>
    </source>
</evidence>
<name>A0A1L9PXP0_ASPVE</name>
<dbReference type="Proteomes" id="UP000184073">
    <property type="component" value="Unassembled WGS sequence"/>
</dbReference>
<accession>A0A1L9PXP0</accession>
<reference evidence="4" key="1">
    <citation type="journal article" date="2017" name="Genome Biol.">
        <title>Comparative genomics reveals high biological diversity and specific adaptations in the industrially and medically important fungal genus Aspergillus.</title>
        <authorList>
            <person name="de Vries R.P."/>
            <person name="Riley R."/>
            <person name="Wiebenga A."/>
            <person name="Aguilar-Osorio G."/>
            <person name="Amillis S."/>
            <person name="Uchima C.A."/>
            <person name="Anderluh G."/>
            <person name="Asadollahi M."/>
            <person name="Askin M."/>
            <person name="Barry K."/>
            <person name="Battaglia E."/>
            <person name="Bayram O."/>
            <person name="Benocci T."/>
            <person name="Braus-Stromeyer S.A."/>
            <person name="Caldana C."/>
            <person name="Canovas D."/>
            <person name="Cerqueira G.C."/>
            <person name="Chen F."/>
            <person name="Chen W."/>
            <person name="Choi C."/>
            <person name="Clum A."/>
            <person name="Dos Santos R.A."/>
            <person name="Damasio A.R."/>
            <person name="Diallinas G."/>
            <person name="Emri T."/>
            <person name="Fekete E."/>
            <person name="Flipphi M."/>
            <person name="Freyberg S."/>
            <person name="Gallo A."/>
            <person name="Gournas C."/>
            <person name="Habgood R."/>
            <person name="Hainaut M."/>
            <person name="Harispe M.L."/>
            <person name="Henrissat B."/>
            <person name="Hilden K.S."/>
            <person name="Hope R."/>
            <person name="Hossain A."/>
            <person name="Karabika E."/>
            <person name="Karaffa L."/>
            <person name="Karanyi Z."/>
            <person name="Krasevec N."/>
            <person name="Kuo A."/>
            <person name="Kusch H."/>
            <person name="LaButti K."/>
            <person name="Lagendijk E.L."/>
            <person name="Lapidus A."/>
            <person name="Levasseur A."/>
            <person name="Lindquist E."/>
            <person name="Lipzen A."/>
            <person name="Logrieco A.F."/>
            <person name="MacCabe A."/>
            <person name="Maekelae M.R."/>
            <person name="Malavazi I."/>
            <person name="Melin P."/>
            <person name="Meyer V."/>
            <person name="Mielnichuk N."/>
            <person name="Miskei M."/>
            <person name="Molnar A.P."/>
            <person name="Mule G."/>
            <person name="Ngan C.Y."/>
            <person name="Orejas M."/>
            <person name="Orosz E."/>
            <person name="Ouedraogo J.P."/>
            <person name="Overkamp K.M."/>
            <person name="Park H.-S."/>
            <person name="Perrone G."/>
            <person name="Piumi F."/>
            <person name="Punt P.J."/>
            <person name="Ram A.F."/>
            <person name="Ramon A."/>
            <person name="Rauscher S."/>
            <person name="Record E."/>
            <person name="Riano-Pachon D.M."/>
            <person name="Robert V."/>
            <person name="Roehrig J."/>
            <person name="Ruller R."/>
            <person name="Salamov A."/>
            <person name="Salih N.S."/>
            <person name="Samson R.A."/>
            <person name="Sandor E."/>
            <person name="Sanguinetti M."/>
            <person name="Schuetze T."/>
            <person name="Sepcic K."/>
            <person name="Shelest E."/>
            <person name="Sherlock G."/>
            <person name="Sophianopoulou V."/>
            <person name="Squina F.M."/>
            <person name="Sun H."/>
            <person name="Susca A."/>
            <person name="Todd R.B."/>
            <person name="Tsang A."/>
            <person name="Unkles S.E."/>
            <person name="van de Wiele N."/>
            <person name="van Rossen-Uffink D."/>
            <person name="Oliveira J.V."/>
            <person name="Vesth T.C."/>
            <person name="Visser J."/>
            <person name="Yu J.-H."/>
            <person name="Zhou M."/>
            <person name="Andersen M.R."/>
            <person name="Archer D.B."/>
            <person name="Baker S.E."/>
            <person name="Benoit I."/>
            <person name="Brakhage A.A."/>
            <person name="Braus G.H."/>
            <person name="Fischer R."/>
            <person name="Frisvad J.C."/>
            <person name="Goldman G.H."/>
            <person name="Houbraken J."/>
            <person name="Oakley B."/>
            <person name="Pocsi I."/>
            <person name="Scazzocchio C."/>
            <person name="Seiboth B."/>
            <person name="vanKuyk P.A."/>
            <person name="Wortman J."/>
            <person name="Dyer P.S."/>
            <person name="Grigoriev I.V."/>
        </authorList>
    </citation>
    <scope>NUCLEOTIDE SEQUENCE [LARGE SCALE GENOMIC DNA]</scope>
    <source>
        <strain evidence="4">CBS 583.65</strain>
    </source>
</reference>
<sequence>MAETVAHIQGNPSSALTPLILIHAISGLALPYFALGSLSGVHEHDADSGSASSRPVYGLSSPIFESTSSFRRHSKSLPSLALEYVRIIQRDVQPKGPYLLGGWSMGGMIAVEMAAILTAQGETVKHVLMIDSLNPEVYLPFHDAQERQVLSTLTYNAIAWRVNGPVSTDTAAGFEDSAPSSAEGSTVPSSSENSPENTDYGSDSEDGSLGGLDEFMGLLREHIAQGLRMLASYQTLHRRVCLPGTDVTLVKCTALGSLSPLLSEGRRAFARKNNLDPSNGWRPGQFGSFVSVPFAAAHDACFDAGVVGKLTAILRGVLKDIE</sequence>
<dbReference type="EMBL" id="KV878134">
    <property type="protein sequence ID" value="OJJ06311.1"/>
    <property type="molecule type" value="Genomic_DNA"/>
</dbReference>
<keyword evidence="4" id="KW-1185">Reference proteome</keyword>
<dbReference type="OrthoDB" id="10253869at2759"/>
<dbReference type="InterPro" id="IPR029058">
    <property type="entry name" value="AB_hydrolase_fold"/>
</dbReference>
<dbReference type="STRING" id="1036611.A0A1L9PXP0"/>
<evidence type="ECO:0000313" key="3">
    <source>
        <dbReference type="EMBL" id="OJJ06311.1"/>
    </source>
</evidence>
<dbReference type="SUPFAM" id="SSF53474">
    <property type="entry name" value="alpha/beta-Hydrolases"/>
    <property type="match status" value="1"/>
</dbReference>
<dbReference type="Gene3D" id="3.40.50.1820">
    <property type="entry name" value="alpha/beta hydrolase"/>
    <property type="match status" value="1"/>
</dbReference>
<dbReference type="VEuPathDB" id="FungiDB:ASPVEDRAFT_55976"/>
<feature type="region of interest" description="Disordered" evidence="1">
    <location>
        <begin position="170"/>
        <end position="207"/>
    </location>
</feature>
<organism evidence="3 4">
    <name type="scientific">Aspergillus versicolor CBS 583.65</name>
    <dbReference type="NCBI Taxonomy" id="1036611"/>
    <lineage>
        <taxon>Eukaryota</taxon>
        <taxon>Fungi</taxon>
        <taxon>Dikarya</taxon>
        <taxon>Ascomycota</taxon>
        <taxon>Pezizomycotina</taxon>
        <taxon>Eurotiomycetes</taxon>
        <taxon>Eurotiomycetidae</taxon>
        <taxon>Eurotiales</taxon>
        <taxon>Aspergillaceae</taxon>
        <taxon>Aspergillus</taxon>
        <taxon>Aspergillus subgen. Nidulantes</taxon>
    </lineage>
</organism>
<dbReference type="GeneID" id="63730654"/>
<feature type="compositionally biased region" description="Polar residues" evidence="1">
    <location>
        <begin position="178"/>
        <end position="200"/>
    </location>
</feature>
<evidence type="ECO:0000256" key="1">
    <source>
        <dbReference type="SAM" id="MobiDB-lite"/>
    </source>
</evidence>
<proteinExistence type="predicted"/>
<gene>
    <name evidence="3" type="ORF">ASPVEDRAFT_55976</name>
</gene>
<dbReference type="Pfam" id="PF00975">
    <property type="entry name" value="Thioesterase"/>
    <property type="match status" value="1"/>
</dbReference>
<protein>
    <recommendedName>
        <fullName evidence="2">Thioesterase domain-containing protein</fullName>
    </recommendedName>
</protein>